<protein>
    <recommendedName>
        <fullName evidence="3">Peptidase M15</fullName>
    </recommendedName>
</protein>
<dbReference type="SUPFAM" id="SSF55166">
    <property type="entry name" value="Hedgehog/DD-peptidase"/>
    <property type="match status" value="1"/>
</dbReference>
<dbReference type="EMBL" id="FOGS01000009">
    <property type="protein sequence ID" value="SES19378.1"/>
    <property type="molecule type" value="Genomic_DNA"/>
</dbReference>
<evidence type="ECO:0000313" key="2">
    <source>
        <dbReference type="Proteomes" id="UP000198505"/>
    </source>
</evidence>
<name>A0A1H9VCR2_9GAMM</name>
<keyword evidence="2" id="KW-1185">Reference proteome</keyword>
<proteinExistence type="predicted"/>
<dbReference type="InterPro" id="IPR009045">
    <property type="entry name" value="Zn_M74/Hedgehog-like"/>
</dbReference>
<accession>A0A1H9VCR2</accession>
<evidence type="ECO:0008006" key="3">
    <source>
        <dbReference type="Google" id="ProtNLM"/>
    </source>
</evidence>
<reference evidence="2" key="1">
    <citation type="submission" date="2016-10" db="EMBL/GenBank/DDBJ databases">
        <authorList>
            <person name="Varghese N."/>
            <person name="Submissions S."/>
        </authorList>
    </citation>
    <scope>NUCLEOTIDE SEQUENCE [LARGE SCALE GENOMIC DNA]</scope>
    <source>
        <strain evidence="2">CGMCC 1.6495</strain>
    </source>
</reference>
<evidence type="ECO:0000313" key="1">
    <source>
        <dbReference type="EMBL" id="SES19378.1"/>
    </source>
</evidence>
<gene>
    <name evidence="1" type="ORF">SAMN04487958_1097</name>
</gene>
<dbReference type="STRING" id="416874.SAMN04487958_1097"/>
<dbReference type="Proteomes" id="UP000198505">
    <property type="component" value="Unassembled WGS sequence"/>
</dbReference>
<sequence length="194" mass="22113">MRLSDSFFMRDFLYSEISQIEGIPNIPEYPDVAIEAGRGLCQHVLEPIQKALGRVSIRSGYRSPAVNEKGAENKNQYNCSSNASNYAHHIWDYRDKDGNIGATACIVVNSFVDYYEKTGDWQALAWWIHDNIPGYSSLYFFPKLAAVNVRWSPQPEKCISSYIPPKGMLTKPGEQNHSDDHAYLYSHFLNNLKI</sequence>
<dbReference type="AlphaFoldDB" id="A0A1H9VCR2"/>
<organism evidence="1 2">
    <name type="scientific">Vreelandella subterranea</name>
    <dbReference type="NCBI Taxonomy" id="416874"/>
    <lineage>
        <taxon>Bacteria</taxon>
        <taxon>Pseudomonadati</taxon>
        <taxon>Pseudomonadota</taxon>
        <taxon>Gammaproteobacteria</taxon>
        <taxon>Oceanospirillales</taxon>
        <taxon>Halomonadaceae</taxon>
        <taxon>Vreelandella</taxon>
    </lineage>
</organism>